<sequence>MIFLNLAKFSGLIISLYLLLEKLIFNRRHYRKATSLNDFCQSFKSQRGWFGYHSAGSKRSFRLDLHELSQRGFLSWRHIANAAGDDHCHVSTVYLIVLLLEPEDYYLIKHLDLDIQNLTWQLQPKRIQKEIQSPVPQSVYSCLVCGDRPTGYHYGWLRGAIYDIVMSAAWKWIFYGLEWNGTIDFMGMKFEHLSLVKK</sequence>
<evidence type="ECO:0000313" key="1">
    <source>
        <dbReference type="EMBL" id="RMZ94190.1"/>
    </source>
</evidence>
<keyword evidence="2" id="KW-1185">Reference proteome</keyword>
<dbReference type="AlphaFoldDB" id="A0A3M7P5V3"/>
<dbReference type="EMBL" id="REGN01013235">
    <property type="protein sequence ID" value="RMZ94190.1"/>
    <property type="molecule type" value="Genomic_DNA"/>
</dbReference>
<accession>A0A3M7P5V3</accession>
<protein>
    <submittedName>
        <fullName evidence="1">Uncharacterized protein</fullName>
    </submittedName>
</protein>
<comment type="caution">
    <text evidence="1">The sequence shown here is derived from an EMBL/GenBank/DDBJ whole genome shotgun (WGS) entry which is preliminary data.</text>
</comment>
<reference evidence="1 2" key="1">
    <citation type="journal article" date="2018" name="Sci. Rep.">
        <title>Genomic signatures of local adaptation to the degree of environmental predictability in rotifers.</title>
        <authorList>
            <person name="Franch-Gras L."/>
            <person name="Hahn C."/>
            <person name="Garcia-Roger E.M."/>
            <person name="Carmona M.J."/>
            <person name="Serra M."/>
            <person name="Gomez A."/>
        </authorList>
    </citation>
    <scope>NUCLEOTIDE SEQUENCE [LARGE SCALE GENOMIC DNA]</scope>
    <source>
        <strain evidence="1">HYR1</strain>
    </source>
</reference>
<evidence type="ECO:0000313" key="2">
    <source>
        <dbReference type="Proteomes" id="UP000276133"/>
    </source>
</evidence>
<dbReference type="Proteomes" id="UP000276133">
    <property type="component" value="Unassembled WGS sequence"/>
</dbReference>
<organism evidence="1 2">
    <name type="scientific">Brachionus plicatilis</name>
    <name type="common">Marine rotifer</name>
    <name type="synonym">Brachionus muelleri</name>
    <dbReference type="NCBI Taxonomy" id="10195"/>
    <lineage>
        <taxon>Eukaryota</taxon>
        <taxon>Metazoa</taxon>
        <taxon>Spiralia</taxon>
        <taxon>Gnathifera</taxon>
        <taxon>Rotifera</taxon>
        <taxon>Eurotatoria</taxon>
        <taxon>Monogononta</taxon>
        <taxon>Pseudotrocha</taxon>
        <taxon>Ploima</taxon>
        <taxon>Brachionidae</taxon>
        <taxon>Brachionus</taxon>
    </lineage>
</organism>
<name>A0A3M7P5V3_BRAPC</name>
<proteinExistence type="predicted"/>
<gene>
    <name evidence="1" type="ORF">BpHYR1_046121</name>
</gene>